<evidence type="ECO:0000256" key="1">
    <source>
        <dbReference type="ARBA" id="ARBA00004141"/>
    </source>
</evidence>
<accession>A0A8K0A4R8</accession>
<evidence type="ECO:0000313" key="8">
    <source>
        <dbReference type="EMBL" id="CAH1269246.1"/>
    </source>
</evidence>
<dbReference type="AlphaFoldDB" id="A0A8K0A4R8"/>
<dbReference type="PANTHER" id="PTHR22776:SF97">
    <property type="entry name" value="RE01453P"/>
    <property type="match status" value="1"/>
</dbReference>
<feature type="transmembrane region" description="Helical" evidence="6">
    <location>
        <begin position="31"/>
        <end position="49"/>
    </location>
</feature>
<dbReference type="EMBL" id="OV696692">
    <property type="protein sequence ID" value="CAH1269246.1"/>
    <property type="molecule type" value="Genomic_DNA"/>
</dbReference>
<feature type="transmembrane region" description="Helical" evidence="6">
    <location>
        <begin position="92"/>
        <end position="112"/>
    </location>
</feature>
<evidence type="ECO:0000256" key="6">
    <source>
        <dbReference type="SAM" id="Phobius"/>
    </source>
</evidence>
<protein>
    <submittedName>
        <fullName evidence="8">CMTM8 protein</fullName>
    </submittedName>
</protein>
<gene>
    <name evidence="8" type="primary">CMTM8</name>
    <name evidence="8" type="ORF">BLAG_LOCUS21952</name>
</gene>
<sequence>MADTAQQPQESIVRRFLNLGYLKTPQGICKVAELVLGLCVWIIIVVHAYSGVQVYVMFVAVASWLITLLGLLLFMCGIHEKVKFVPWQYTELGYNTGVTVLYLIAAILQVAFAGSSDAYKAAGAFAFFTTIVYGVASFFSWRQWRGDRSGGGDQAVEKTPGAI</sequence>
<dbReference type="Pfam" id="PF01284">
    <property type="entry name" value="MARVEL"/>
    <property type="match status" value="1"/>
</dbReference>
<evidence type="ECO:0000256" key="2">
    <source>
        <dbReference type="ARBA" id="ARBA00022692"/>
    </source>
</evidence>
<dbReference type="OrthoDB" id="6258237at2759"/>
<name>A0A8K0A4R8_BRALA</name>
<dbReference type="PROSITE" id="PS51225">
    <property type="entry name" value="MARVEL"/>
    <property type="match status" value="1"/>
</dbReference>
<keyword evidence="9" id="KW-1185">Reference proteome</keyword>
<comment type="subcellular location">
    <subcellularLocation>
        <location evidence="1">Membrane</location>
        <topology evidence="1">Multi-pass membrane protein</topology>
    </subcellularLocation>
</comment>
<organism evidence="8 9">
    <name type="scientific">Branchiostoma lanceolatum</name>
    <name type="common">Common lancelet</name>
    <name type="synonym">Amphioxus lanceolatum</name>
    <dbReference type="NCBI Taxonomy" id="7740"/>
    <lineage>
        <taxon>Eukaryota</taxon>
        <taxon>Metazoa</taxon>
        <taxon>Chordata</taxon>
        <taxon>Cephalochordata</taxon>
        <taxon>Leptocardii</taxon>
        <taxon>Amphioxiformes</taxon>
        <taxon>Branchiostomatidae</taxon>
        <taxon>Branchiostoma</taxon>
    </lineage>
</organism>
<dbReference type="InterPro" id="IPR050578">
    <property type="entry name" value="MARVEL-CKLF_proteins"/>
</dbReference>
<keyword evidence="3 6" id="KW-1133">Transmembrane helix</keyword>
<keyword evidence="4 5" id="KW-0472">Membrane</keyword>
<feature type="transmembrane region" description="Helical" evidence="6">
    <location>
        <begin position="118"/>
        <end position="139"/>
    </location>
</feature>
<reference evidence="8" key="1">
    <citation type="submission" date="2022-01" db="EMBL/GenBank/DDBJ databases">
        <authorList>
            <person name="Braso-Vives M."/>
        </authorList>
    </citation>
    <scope>NUCLEOTIDE SEQUENCE</scope>
</reference>
<evidence type="ECO:0000313" key="9">
    <source>
        <dbReference type="Proteomes" id="UP000838412"/>
    </source>
</evidence>
<evidence type="ECO:0000259" key="7">
    <source>
        <dbReference type="PROSITE" id="PS51225"/>
    </source>
</evidence>
<feature type="transmembrane region" description="Helical" evidence="6">
    <location>
        <begin position="55"/>
        <end position="80"/>
    </location>
</feature>
<keyword evidence="2 5" id="KW-0812">Transmembrane</keyword>
<proteinExistence type="predicted"/>
<dbReference type="InterPro" id="IPR008253">
    <property type="entry name" value="Marvel"/>
</dbReference>
<dbReference type="GO" id="GO:0016020">
    <property type="term" value="C:membrane"/>
    <property type="evidence" value="ECO:0007669"/>
    <property type="project" value="UniProtKB-SubCell"/>
</dbReference>
<evidence type="ECO:0000256" key="4">
    <source>
        <dbReference type="ARBA" id="ARBA00023136"/>
    </source>
</evidence>
<evidence type="ECO:0000256" key="5">
    <source>
        <dbReference type="PROSITE-ProRule" id="PRU00581"/>
    </source>
</evidence>
<evidence type="ECO:0000256" key="3">
    <source>
        <dbReference type="ARBA" id="ARBA00022989"/>
    </source>
</evidence>
<dbReference type="PANTHER" id="PTHR22776">
    <property type="entry name" value="MARVEL-CONTAINING POTENTIAL LIPID RAFT-ASSOCIATED PROTEIN"/>
    <property type="match status" value="1"/>
</dbReference>
<dbReference type="Proteomes" id="UP000838412">
    <property type="component" value="Chromosome 7"/>
</dbReference>
<feature type="domain" description="MARVEL" evidence="7">
    <location>
        <begin position="21"/>
        <end position="145"/>
    </location>
</feature>